<sequence length="438" mass="49437">MSWSFSPLRGNLQLGLLLLIALLLAPLVVADQTPLLSGPGIFFPDEKVRFDGHAVLRISRPTDPADRDSLDNLLLATPFVDVWSTTSDHVDVRVSPEGRFALRDSIELVLGPDSPVRIETIIPDVQALISLENMRLRHKEELKSAGLLDYTKPVDWFSEYHRADEIYEWYVTLAAKYPSLITVIPSIGKSYEGRDIFAVKITNKKFVDPNAPKGQFWFHGGQHAREWIGSATVQFISHHLLEQFGQDEEVTALLNRAEFIIVPLMNPDGNEYCWKSNRLWRKNRRPVKRDVFGSVGVDLNRNWPEHWSEAGSSNFPYSDVYHGPQLVLRPYGTTYDDAPDEKLLKEVGDGIRDLIKGVHGKTYVSQREIDLYAASGTASDWFYGDEVNKWLAGRRLYAYTIELRPSANEGGWGGQGFILPPEQIIPTGSRPSPNILVL</sequence>
<feature type="active site" description="Proton donor/acceptor" evidence="11">
    <location>
        <position position="402"/>
    </location>
</feature>
<evidence type="ECO:0000256" key="4">
    <source>
        <dbReference type="ARBA" id="ARBA00022670"/>
    </source>
</evidence>
<evidence type="ECO:0000256" key="10">
    <source>
        <dbReference type="ARBA" id="ARBA00023157"/>
    </source>
</evidence>
<dbReference type="GO" id="GO:0006508">
    <property type="term" value="P:proteolysis"/>
    <property type="evidence" value="ECO:0007669"/>
    <property type="project" value="UniProtKB-KW"/>
</dbReference>
<evidence type="ECO:0000256" key="7">
    <source>
        <dbReference type="ARBA" id="ARBA00022801"/>
    </source>
</evidence>
<dbReference type="GO" id="GO:0004181">
    <property type="term" value="F:metallocarboxypeptidase activity"/>
    <property type="evidence" value="ECO:0007669"/>
    <property type="project" value="InterPro"/>
</dbReference>
<evidence type="ECO:0000256" key="9">
    <source>
        <dbReference type="ARBA" id="ARBA00023049"/>
    </source>
</evidence>
<name>A0A4P9WLF4_9FUNG</name>
<comment type="cofactor">
    <cofactor evidence="1">
        <name>Zn(2+)</name>
        <dbReference type="ChEBI" id="CHEBI:29105"/>
    </cofactor>
</comment>
<keyword evidence="7" id="KW-0378">Hydrolase</keyword>
<dbReference type="PANTHER" id="PTHR11705:SF143">
    <property type="entry name" value="SLL0236 PROTEIN"/>
    <property type="match status" value="1"/>
</dbReference>
<keyword evidence="10" id="KW-1015">Disulfide bond</keyword>
<keyword evidence="9" id="KW-0482">Metalloprotease</keyword>
<dbReference type="Proteomes" id="UP000269721">
    <property type="component" value="Unassembled WGS sequence"/>
</dbReference>
<gene>
    <name evidence="14" type="ORF">BDK51DRAFT_32941</name>
</gene>
<evidence type="ECO:0000256" key="8">
    <source>
        <dbReference type="ARBA" id="ARBA00022833"/>
    </source>
</evidence>
<dbReference type="Pfam" id="PF00246">
    <property type="entry name" value="Peptidase_M14"/>
    <property type="match status" value="2"/>
</dbReference>
<dbReference type="SMART" id="SM00631">
    <property type="entry name" value="Zn_pept"/>
    <property type="match status" value="1"/>
</dbReference>
<reference evidence="15" key="1">
    <citation type="journal article" date="2018" name="Nat. Microbiol.">
        <title>Leveraging single-cell genomics to expand the fungal tree of life.</title>
        <authorList>
            <person name="Ahrendt S.R."/>
            <person name="Quandt C.A."/>
            <person name="Ciobanu D."/>
            <person name="Clum A."/>
            <person name="Salamov A."/>
            <person name="Andreopoulos B."/>
            <person name="Cheng J.F."/>
            <person name="Woyke T."/>
            <person name="Pelin A."/>
            <person name="Henrissat B."/>
            <person name="Reynolds N.K."/>
            <person name="Benny G.L."/>
            <person name="Smith M.E."/>
            <person name="James T.Y."/>
            <person name="Grigoriev I.V."/>
        </authorList>
    </citation>
    <scope>NUCLEOTIDE SEQUENCE [LARGE SCALE GENOMIC DNA]</scope>
</reference>
<proteinExistence type="inferred from homology"/>
<evidence type="ECO:0000256" key="3">
    <source>
        <dbReference type="ARBA" id="ARBA00022645"/>
    </source>
</evidence>
<keyword evidence="5" id="KW-0479">Metal-binding</keyword>
<feature type="domain" description="Peptidase M14" evidence="13">
    <location>
        <begin position="159"/>
        <end position="438"/>
    </location>
</feature>
<dbReference type="GO" id="GO:0005615">
    <property type="term" value="C:extracellular space"/>
    <property type="evidence" value="ECO:0007669"/>
    <property type="project" value="TreeGrafter"/>
</dbReference>
<accession>A0A4P9WLF4</accession>
<feature type="chain" id="PRO_5020899908" description="Peptidase M14 domain-containing protein" evidence="12">
    <location>
        <begin position="31"/>
        <end position="438"/>
    </location>
</feature>
<evidence type="ECO:0000313" key="15">
    <source>
        <dbReference type="Proteomes" id="UP000269721"/>
    </source>
</evidence>
<comment type="similarity">
    <text evidence="2 11">Belongs to the peptidase M14 family.</text>
</comment>
<dbReference type="OrthoDB" id="3626597at2759"/>
<dbReference type="GO" id="GO:0008270">
    <property type="term" value="F:zinc ion binding"/>
    <property type="evidence" value="ECO:0007669"/>
    <property type="project" value="InterPro"/>
</dbReference>
<evidence type="ECO:0000259" key="13">
    <source>
        <dbReference type="PROSITE" id="PS52035"/>
    </source>
</evidence>
<evidence type="ECO:0000256" key="6">
    <source>
        <dbReference type="ARBA" id="ARBA00022729"/>
    </source>
</evidence>
<dbReference type="PANTHER" id="PTHR11705">
    <property type="entry name" value="PROTEASE FAMILY M14 CARBOXYPEPTIDASE A,B"/>
    <property type="match status" value="1"/>
</dbReference>
<evidence type="ECO:0000256" key="2">
    <source>
        <dbReference type="ARBA" id="ARBA00005988"/>
    </source>
</evidence>
<dbReference type="EMBL" id="KZ994091">
    <property type="protein sequence ID" value="RKO93859.1"/>
    <property type="molecule type" value="Genomic_DNA"/>
</dbReference>
<feature type="signal peptide" evidence="12">
    <location>
        <begin position="1"/>
        <end position="30"/>
    </location>
</feature>
<dbReference type="SUPFAM" id="SSF53187">
    <property type="entry name" value="Zn-dependent exopeptidases"/>
    <property type="match status" value="1"/>
</dbReference>
<evidence type="ECO:0000256" key="11">
    <source>
        <dbReference type="PROSITE-ProRule" id="PRU01379"/>
    </source>
</evidence>
<keyword evidence="3" id="KW-0121">Carboxypeptidase</keyword>
<protein>
    <recommendedName>
        <fullName evidence="13">Peptidase M14 domain-containing protein</fullName>
    </recommendedName>
</protein>
<dbReference type="PRINTS" id="PR00765">
    <property type="entry name" value="CRBOXYPTASEA"/>
</dbReference>
<keyword evidence="8" id="KW-0862">Zinc</keyword>
<dbReference type="Gene3D" id="3.40.630.10">
    <property type="entry name" value="Zn peptidases"/>
    <property type="match status" value="2"/>
</dbReference>
<keyword evidence="15" id="KW-1185">Reference proteome</keyword>
<evidence type="ECO:0000256" key="5">
    <source>
        <dbReference type="ARBA" id="ARBA00022723"/>
    </source>
</evidence>
<evidence type="ECO:0000256" key="1">
    <source>
        <dbReference type="ARBA" id="ARBA00001947"/>
    </source>
</evidence>
<dbReference type="InterPro" id="IPR036990">
    <property type="entry name" value="M14A-like_propep"/>
</dbReference>
<dbReference type="InterPro" id="IPR000834">
    <property type="entry name" value="Peptidase_M14"/>
</dbReference>
<dbReference type="AlphaFoldDB" id="A0A4P9WLF4"/>
<keyword evidence="6 12" id="KW-0732">Signal</keyword>
<dbReference type="Gene3D" id="3.30.70.340">
    <property type="entry name" value="Metallocarboxypeptidase-like"/>
    <property type="match status" value="1"/>
</dbReference>
<evidence type="ECO:0000256" key="12">
    <source>
        <dbReference type="SAM" id="SignalP"/>
    </source>
</evidence>
<dbReference type="SUPFAM" id="SSF54897">
    <property type="entry name" value="Protease propeptides/inhibitors"/>
    <property type="match status" value="1"/>
</dbReference>
<organism evidence="14 15">
    <name type="scientific">Blyttiomyces helicus</name>
    <dbReference type="NCBI Taxonomy" id="388810"/>
    <lineage>
        <taxon>Eukaryota</taxon>
        <taxon>Fungi</taxon>
        <taxon>Fungi incertae sedis</taxon>
        <taxon>Chytridiomycota</taxon>
        <taxon>Chytridiomycota incertae sedis</taxon>
        <taxon>Chytridiomycetes</taxon>
        <taxon>Chytridiomycetes incertae sedis</taxon>
        <taxon>Blyttiomyces</taxon>
    </lineage>
</organism>
<dbReference type="FunFam" id="3.40.630.10:FF:000084">
    <property type="entry name" value="Carboxypeptidase B2"/>
    <property type="match status" value="1"/>
</dbReference>
<dbReference type="PROSITE" id="PS52035">
    <property type="entry name" value="PEPTIDASE_M14"/>
    <property type="match status" value="1"/>
</dbReference>
<keyword evidence="4" id="KW-0645">Protease</keyword>
<evidence type="ECO:0000313" key="14">
    <source>
        <dbReference type="EMBL" id="RKO93859.1"/>
    </source>
</evidence>